<dbReference type="RefSeq" id="WP_252770739.1">
    <property type="nucleotide sequence ID" value="NZ_JAMXMC010000009.1"/>
</dbReference>
<feature type="signal peptide" evidence="1">
    <location>
        <begin position="1"/>
        <end position="35"/>
    </location>
</feature>
<keyword evidence="1" id="KW-0732">Signal</keyword>
<evidence type="ECO:0000313" key="3">
    <source>
        <dbReference type="EMBL" id="MCO5978126.1"/>
    </source>
</evidence>
<organism evidence="3 4">
    <name type="scientific">Ideonella oryzae</name>
    <dbReference type="NCBI Taxonomy" id="2937441"/>
    <lineage>
        <taxon>Bacteria</taxon>
        <taxon>Pseudomonadati</taxon>
        <taxon>Pseudomonadota</taxon>
        <taxon>Betaproteobacteria</taxon>
        <taxon>Burkholderiales</taxon>
        <taxon>Sphaerotilaceae</taxon>
        <taxon>Ideonella</taxon>
    </lineage>
</organism>
<accession>A0ABT1BPH6</accession>
<evidence type="ECO:0000313" key="4">
    <source>
        <dbReference type="Proteomes" id="UP001204851"/>
    </source>
</evidence>
<proteinExistence type="predicted"/>
<dbReference type="Proteomes" id="UP001204851">
    <property type="component" value="Unassembled WGS sequence"/>
</dbReference>
<dbReference type="InterPro" id="IPR018637">
    <property type="entry name" value="DUF2059"/>
</dbReference>
<dbReference type="Pfam" id="PF09832">
    <property type="entry name" value="DUF2059"/>
    <property type="match status" value="1"/>
</dbReference>
<feature type="domain" description="DUF2059" evidence="2">
    <location>
        <begin position="135"/>
        <end position="193"/>
    </location>
</feature>
<name>A0ABT1BPH6_9BURK</name>
<reference evidence="3 4" key="1">
    <citation type="submission" date="2022-06" db="EMBL/GenBank/DDBJ databases">
        <title>Ideonella sp. NS12-5 Genome sequencing and assembly.</title>
        <authorList>
            <person name="Jung Y."/>
        </authorList>
    </citation>
    <scope>NUCLEOTIDE SEQUENCE [LARGE SCALE GENOMIC DNA]</scope>
    <source>
        <strain evidence="3 4">NS12-5</strain>
    </source>
</reference>
<gene>
    <name evidence="3" type="ORF">M0L44_15615</name>
</gene>
<evidence type="ECO:0000259" key="2">
    <source>
        <dbReference type="Pfam" id="PF09832"/>
    </source>
</evidence>
<keyword evidence="4" id="KW-1185">Reference proteome</keyword>
<comment type="caution">
    <text evidence="3">The sequence shown here is derived from an EMBL/GenBank/DDBJ whole genome shotgun (WGS) entry which is preliminary data.</text>
</comment>
<protein>
    <submittedName>
        <fullName evidence="3">DUF2059 domain-containing protein</fullName>
    </submittedName>
</protein>
<dbReference type="EMBL" id="JAMXMC010000009">
    <property type="protein sequence ID" value="MCO5978126.1"/>
    <property type="molecule type" value="Genomic_DNA"/>
</dbReference>
<sequence length="212" mass="22046">MFLTQYSSSLASSRRVGRGLALASLFLLAAPAGWAAPASATAGAPAGAASAAPPVVSAAKQALIDKLLTLWHPEQVAQMMVNRPAAEAVQHSRIALQGRVSAEKLESTMKGIAEDAKAYVDAATPLAEAAGKQAVRTTAVPMLADQFSEEELKALIVLLESPVRQKFEKAAPDIEGAVGADVARRAGPAIQPQLDKMKQEVAGKLRAAAMTR</sequence>
<feature type="chain" id="PRO_5046074088" evidence="1">
    <location>
        <begin position="36"/>
        <end position="212"/>
    </location>
</feature>
<evidence type="ECO:0000256" key="1">
    <source>
        <dbReference type="SAM" id="SignalP"/>
    </source>
</evidence>